<dbReference type="Proteomes" id="UP000315525">
    <property type="component" value="Unassembled WGS sequence"/>
</dbReference>
<comment type="similarity">
    <text evidence="1 8">Belongs to the class-II aminoacyl-tRNA synthetase family.</text>
</comment>
<evidence type="ECO:0000256" key="8">
    <source>
        <dbReference type="HAMAP-Rule" id="MF_00127"/>
    </source>
</evidence>
<dbReference type="PANTHER" id="PTHR43707">
    <property type="entry name" value="HISTIDYL-TRNA SYNTHETASE"/>
    <property type="match status" value="1"/>
</dbReference>
<keyword evidence="5 8" id="KW-0648">Protein biosynthesis</keyword>
<evidence type="ECO:0000256" key="9">
    <source>
        <dbReference type="PIRSR" id="PIRSR001549-1"/>
    </source>
</evidence>
<evidence type="ECO:0000313" key="12">
    <source>
        <dbReference type="EMBL" id="TET45662.1"/>
    </source>
</evidence>
<feature type="binding site" evidence="9">
    <location>
        <position position="111"/>
    </location>
    <ligand>
        <name>L-histidine</name>
        <dbReference type="ChEBI" id="CHEBI:57595"/>
    </ligand>
</feature>
<keyword evidence="6 8" id="KW-0030">Aminoacyl-tRNA synthetase</keyword>
<dbReference type="EMBL" id="SOJN01000078">
    <property type="protein sequence ID" value="TET45662.1"/>
    <property type="molecule type" value="Genomic_DNA"/>
</dbReference>
<dbReference type="InterPro" id="IPR006195">
    <property type="entry name" value="aa-tRNA-synth_II"/>
</dbReference>
<evidence type="ECO:0000256" key="3">
    <source>
        <dbReference type="ARBA" id="ARBA00022741"/>
    </source>
</evidence>
<name>A0A523USY3_UNCT6</name>
<dbReference type="Pfam" id="PF13393">
    <property type="entry name" value="tRNA-synt_His"/>
    <property type="match status" value="1"/>
</dbReference>
<comment type="subunit">
    <text evidence="8">Homodimer.</text>
</comment>
<dbReference type="Gene3D" id="3.30.930.10">
    <property type="entry name" value="Bira Bifunctional Protein, Domain 2"/>
    <property type="match status" value="1"/>
</dbReference>
<dbReference type="CDD" id="cd00773">
    <property type="entry name" value="HisRS-like_core"/>
    <property type="match status" value="1"/>
</dbReference>
<feature type="binding site" evidence="9">
    <location>
        <begin position="260"/>
        <end position="261"/>
    </location>
    <ligand>
        <name>L-histidine</name>
        <dbReference type="ChEBI" id="CHEBI:57595"/>
    </ligand>
</feature>
<dbReference type="GO" id="GO:0006427">
    <property type="term" value="P:histidyl-tRNA aminoacylation"/>
    <property type="evidence" value="ECO:0007669"/>
    <property type="project" value="UniProtKB-UniRule"/>
</dbReference>
<dbReference type="InterPro" id="IPR015807">
    <property type="entry name" value="His-tRNA-ligase"/>
</dbReference>
<dbReference type="InterPro" id="IPR041715">
    <property type="entry name" value="HisRS-like_core"/>
</dbReference>
<organism evidence="12 13">
    <name type="scientific">candidate division TA06 bacterium</name>
    <dbReference type="NCBI Taxonomy" id="2250710"/>
    <lineage>
        <taxon>Bacteria</taxon>
        <taxon>Bacteria division TA06</taxon>
    </lineage>
</organism>
<feature type="binding site" evidence="9">
    <location>
        <position position="125"/>
    </location>
    <ligand>
        <name>L-histidine</name>
        <dbReference type="ChEBI" id="CHEBI:57595"/>
    </ligand>
</feature>
<accession>A0A523USY3</accession>
<evidence type="ECO:0000256" key="1">
    <source>
        <dbReference type="ARBA" id="ARBA00008226"/>
    </source>
</evidence>
<sequence>MIKGPKGIRDILPEEIPNWHHMEACIRETMRRFNYKEIRFPTFEETELFTRSIGVTTDIVEKQMYTFQDAGKRSLTLIPEGTASVVRAYIEHGMAKKSPYVKLYYISRMYRYESPQAGRYRQHSQFGIEAIGSDRPAQDVEVIQILLETLKTLGLKQVELKVNSIGCFDDRMKYTSMLRDYLRPRLDKLCKDCQRRFDSNPLRSLDCKKEQCIKETENAPRTVDHMCSDCTRHFDTVKEYLSLLGMEYIVDPRLVRGLDYYTRTVFEAVSTVLGGQDSLGGGGRYDRLVEELGGEPTPAAGFAAGMERILLAMEKEKVGAKSYPPVDLFIAVLGEKAQVEGMRLATSIRAQGISCHMDIVGRSLKAQMRQADKMGARKVLIIGEDELKNGKAQLKTLETGAQTEVSLSSSEEISKEVKK</sequence>
<comment type="subcellular location">
    <subcellularLocation>
        <location evidence="8">Cytoplasm</location>
    </subcellularLocation>
</comment>
<dbReference type="PANTHER" id="PTHR43707:SF1">
    <property type="entry name" value="HISTIDINE--TRNA LIGASE, MITOCHONDRIAL-RELATED"/>
    <property type="match status" value="1"/>
</dbReference>
<proteinExistence type="inferred from homology"/>
<keyword evidence="8" id="KW-0963">Cytoplasm</keyword>
<keyword evidence="4 8" id="KW-0067">ATP-binding</keyword>
<dbReference type="Pfam" id="PF03129">
    <property type="entry name" value="HGTP_anticodon"/>
    <property type="match status" value="1"/>
</dbReference>
<dbReference type="GO" id="GO:0005737">
    <property type="term" value="C:cytoplasm"/>
    <property type="evidence" value="ECO:0007669"/>
    <property type="project" value="UniProtKB-SubCell"/>
</dbReference>
<evidence type="ECO:0000256" key="5">
    <source>
        <dbReference type="ARBA" id="ARBA00022917"/>
    </source>
</evidence>
<keyword evidence="3 8" id="KW-0547">Nucleotide-binding</keyword>
<comment type="catalytic activity">
    <reaction evidence="7 8">
        <text>tRNA(His) + L-histidine + ATP = L-histidyl-tRNA(His) + AMP + diphosphate + H(+)</text>
        <dbReference type="Rhea" id="RHEA:17313"/>
        <dbReference type="Rhea" id="RHEA-COMP:9665"/>
        <dbReference type="Rhea" id="RHEA-COMP:9689"/>
        <dbReference type="ChEBI" id="CHEBI:15378"/>
        <dbReference type="ChEBI" id="CHEBI:30616"/>
        <dbReference type="ChEBI" id="CHEBI:33019"/>
        <dbReference type="ChEBI" id="CHEBI:57595"/>
        <dbReference type="ChEBI" id="CHEBI:78442"/>
        <dbReference type="ChEBI" id="CHEBI:78527"/>
        <dbReference type="ChEBI" id="CHEBI:456215"/>
        <dbReference type="EC" id="6.1.1.21"/>
    </reaction>
</comment>
<feature type="domain" description="Aminoacyl-transfer RNA synthetases class-II family profile" evidence="11">
    <location>
        <begin position="22"/>
        <end position="324"/>
    </location>
</feature>
<dbReference type="Gene3D" id="3.40.50.800">
    <property type="entry name" value="Anticodon-binding domain"/>
    <property type="match status" value="1"/>
</dbReference>
<feature type="binding site" evidence="9">
    <location>
        <position position="129"/>
    </location>
    <ligand>
        <name>L-histidine</name>
        <dbReference type="ChEBI" id="CHEBI:57595"/>
    </ligand>
</feature>
<dbReference type="PIRSF" id="PIRSF001549">
    <property type="entry name" value="His-tRNA_synth"/>
    <property type="match status" value="1"/>
</dbReference>
<gene>
    <name evidence="8" type="primary">hisS</name>
    <name evidence="12" type="ORF">E3J62_06830</name>
</gene>
<dbReference type="GO" id="GO:0004821">
    <property type="term" value="F:histidine-tRNA ligase activity"/>
    <property type="evidence" value="ECO:0007669"/>
    <property type="project" value="UniProtKB-UniRule"/>
</dbReference>
<keyword evidence="2 8" id="KW-0436">Ligase</keyword>
<dbReference type="SUPFAM" id="SSF52954">
    <property type="entry name" value="Class II aaRS ABD-related"/>
    <property type="match status" value="1"/>
</dbReference>
<evidence type="ECO:0000256" key="2">
    <source>
        <dbReference type="ARBA" id="ARBA00022598"/>
    </source>
</evidence>
<dbReference type="GO" id="GO:0005524">
    <property type="term" value="F:ATP binding"/>
    <property type="evidence" value="ECO:0007669"/>
    <property type="project" value="UniProtKB-UniRule"/>
</dbReference>
<evidence type="ECO:0000259" key="11">
    <source>
        <dbReference type="PROSITE" id="PS50862"/>
    </source>
</evidence>
<dbReference type="InterPro" id="IPR004516">
    <property type="entry name" value="HisRS/HisZ"/>
</dbReference>
<dbReference type="InterPro" id="IPR045864">
    <property type="entry name" value="aa-tRNA-synth_II/BPL/LPL"/>
</dbReference>
<feature type="binding site" evidence="9">
    <location>
        <position position="256"/>
    </location>
    <ligand>
        <name>L-histidine</name>
        <dbReference type="ChEBI" id="CHEBI:57595"/>
    </ligand>
</feature>
<dbReference type="CDD" id="cd00859">
    <property type="entry name" value="HisRS_anticodon"/>
    <property type="match status" value="1"/>
</dbReference>
<dbReference type="InterPro" id="IPR033656">
    <property type="entry name" value="HisRS_anticodon"/>
</dbReference>
<feature type="binding site" evidence="9">
    <location>
        <begin position="80"/>
        <end position="82"/>
    </location>
    <ligand>
        <name>L-histidine</name>
        <dbReference type="ChEBI" id="CHEBI:57595"/>
    </ligand>
</feature>
<comment type="caution">
    <text evidence="12">The sequence shown here is derived from an EMBL/GenBank/DDBJ whole genome shotgun (WGS) entry which is preliminary data.</text>
</comment>
<evidence type="ECO:0000256" key="10">
    <source>
        <dbReference type="SAM" id="MobiDB-lite"/>
    </source>
</evidence>
<dbReference type="HAMAP" id="MF_00127">
    <property type="entry name" value="His_tRNA_synth"/>
    <property type="match status" value="1"/>
</dbReference>
<reference evidence="12 13" key="1">
    <citation type="submission" date="2019-03" db="EMBL/GenBank/DDBJ databases">
        <title>Metabolic potential of uncultured bacteria and archaea associated with petroleum seepage in deep-sea sediments.</title>
        <authorList>
            <person name="Dong X."/>
            <person name="Hubert C."/>
        </authorList>
    </citation>
    <scope>NUCLEOTIDE SEQUENCE [LARGE SCALE GENOMIC DNA]</scope>
    <source>
        <strain evidence="12">E44_bin18</strain>
    </source>
</reference>
<dbReference type="InterPro" id="IPR036621">
    <property type="entry name" value="Anticodon-bd_dom_sf"/>
</dbReference>
<evidence type="ECO:0000313" key="13">
    <source>
        <dbReference type="Proteomes" id="UP000315525"/>
    </source>
</evidence>
<dbReference type="AlphaFoldDB" id="A0A523USY3"/>
<evidence type="ECO:0000256" key="6">
    <source>
        <dbReference type="ARBA" id="ARBA00023146"/>
    </source>
</evidence>
<dbReference type="EC" id="6.1.1.21" evidence="8"/>
<dbReference type="SUPFAM" id="SSF55681">
    <property type="entry name" value="Class II aaRS and biotin synthetases"/>
    <property type="match status" value="1"/>
</dbReference>
<dbReference type="InterPro" id="IPR004154">
    <property type="entry name" value="Anticodon-bd"/>
</dbReference>
<evidence type="ECO:0000256" key="7">
    <source>
        <dbReference type="ARBA" id="ARBA00047639"/>
    </source>
</evidence>
<dbReference type="NCBIfam" id="TIGR00442">
    <property type="entry name" value="hisS"/>
    <property type="match status" value="1"/>
</dbReference>
<evidence type="ECO:0000256" key="4">
    <source>
        <dbReference type="ARBA" id="ARBA00022840"/>
    </source>
</evidence>
<dbReference type="PROSITE" id="PS50862">
    <property type="entry name" value="AA_TRNA_LIGASE_II"/>
    <property type="match status" value="1"/>
</dbReference>
<protein>
    <recommendedName>
        <fullName evidence="8">Histidine--tRNA ligase</fullName>
        <ecNumber evidence="8">6.1.1.21</ecNumber>
    </recommendedName>
    <alternativeName>
        <fullName evidence="8">Histidyl-tRNA synthetase</fullName>
        <shortName evidence="8">HisRS</shortName>
    </alternativeName>
</protein>
<feature type="region of interest" description="Disordered" evidence="10">
    <location>
        <begin position="400"/>
        <end position="419"/>
    </location>
</feature>